<dbReference type="EMBL" id="CP108313">
    <property type="protein sequence ID" value="WTW68625.1"/>
    <property type="molecule type" value="Genomic_DNA"/>
</dbReference>
<accession>A0AAU2VMQ6</accession>
<dbReference type="AlphaFoldDB" id="A0AAU2VMQ6"/>
<reference evidence="2" key="1">
    <citation type="submission" date="2022-10" db="EMBL/GenBank/DDBJ databases">
        <title>The complete genomes of actinobacterial strains from the NBC collection.</title>
        <authorList>
            <person name="Joergensen T.S."/>
            <person name="Alvarez Arevalo M."/>
            <person name="Sterndorff E.B."/>
            <person name="Faurdal D."/>
            <person name="Vuksanovic O."/>
            <person name="Mourched A.-S."/>
            <person name="Charusanti P."/>
            <person name="Shaw S."/>
            <person name="Blin K."/>
            <person name="Weber T."/>
        </authorList>
    </citation>
    <scope>NUCLEOTIDE SEQUENCE</scope>
    <source>
        <strain evidence="2">NBC_00008</strain>
    </source>
</reference>
<feature type="chain" id="PRO_5043737799" evidence="1">
    <location>
        <begin position="26"/>
        <end position="87"/>
    </location>
</feature>
<feature type="signal peptide" evidence="1">
    <location>
        <begin position="1"/>
        <end position="25"/>
    </location>
</feature>
<evidence type="ECO:0000256" key="1">
    <source>
        <dbReference type="SAM" id="SignalP"/>
    </source>
</evidence>
<organism evidence="2">
    <name type="scientific">Streptomyces sp. NBC_00008</name>
    <dbReference type="NCBI Taxonomy" id="2903610"/>
    <lineage>
        <taxon>Bacteria</taxon>
        <taxon>Bacillati</taxon>
        <taxon>Actinomycetota</taxon>
        <taxon>Actinomycetes</taxon>
        <taxon>Kitasatosporales</taxon>
        <taxon>Streptomycetaceae</taxon>
        <taxon>Streptomyces</taxon>
    </lineage>
</organism>
<name>A0AAU2VMQ6_9ACTN</name>
<evidence type="ECO:0000313" key="2">
    <source>
        <dbReference type="EMBL" id="WTW68625.1"/>
    </source>
</evidence>
<gene>
    <name evidence="2" type="ORF">OG398_10300</name>
</gene>
<keyword evidence="1" id="KW-0732">Signal</keyword>
<proteinExistence type="predicted"/>
<protein>
    <submittedName>
        <fullName evidence="2">Uncharacterized protein</fullName>
    </submittedName>
</protein>
<sequence>MVRRIAITLATVAAAGFMAAAPAAANGGGNGEEAGKIGASYFEVDASRENTEFLNVGGPYGITYGKQNKAELEAEGGSFYAEYLSRG</sequence>